<proteinExistence type="predicted"/>
<dbReference type="HOGENOM" id="CLU_080453_1_0_6"/>
<dbReference type="Proteomes" id="UP000034085">
    <property type="component" value="Chromosome"/>
</dbReference>
<evidence type="ECO:0000313" key="3">
    <source>
        <dbReference type="Proteomes" id="UP000034085"/>
    </source>
</evidence>
<protein>
    <recommendedName>
        <fullName evidence="1">IprA winged helix-turn-helix domain-containing protein</fullName>
    </recommendedName>
</protein>
<reference evidence="2 3" key="1">
    <citation type="journal article" date="2013" name="Appl. Microbiol. Biotechnol.">
        <title>Glycerol assimilation and production of 1,3-propanediol by Citrobacter amalonaticus Y19.</title>
        <authorList>
            <person name="Ainala S.K."/>
            <person name="Ashok S."/>
            <person name="Ko Y."/>
            <person name="Park S."/>
        </authorList>
    </citation>
    <scope>NUCLEOTIDE SEQUENCE [LARGE SCALE GENOMIC DNA]</scope>
    <source>
        <strain evidence="2 3">Y19</strain>
    </source>
</reference>
<accession>M1JGM9</accession>
<sequence length="208" mass="23746">MNNKKNSLPLLNKPSPYGKQLLEALLPYGEARRYSKGVRLELVKGDVKLCHLLISGSLEVHRNSDHLLIVTIPGPVVIGLGVHDAYLIMAEPCHVATMTLEDAQRYISEKNLWELVTHQMMLITNKLYTYSKQLSAPTVYELICNQLIELINEPETIRKKISVERYIREKAHVSRSSVMKILSDLRMGGYIVIEDGRLIEIRHLPSKY</sequence>
<dbReference type="InterPro" id="IPR014710">
    <property type="entry name" value="RmlC-like_jellyroll"/>
</dbReference>
<dbReference type="KEGG" id="cama:F384_07945"/>
<dbReference type="SUPFAM" id="SSF51206">
    <property type="entry name" value="cAMP-binding domain-like"/>
    <property type="match status" value="1"/>
</dbReference>
<dbReference type="PATRIC" id="fig|1261127.3.peg.1653"/>
<feature type="domain" description="IprA winged helix-turn-helix" evidence="1">
    <location>
        <begin position="140"/>
        <end position="206"/>
    </location>
</feature>
<evidence type="ECO:0000259" key="1">
    <source>
        <dbReference type="Pfam" id="PF15977"/>
    </source>
</evidence>
<dbReference type="EMBL" id="CP011132">
    <property type="protein sequence ID" value="AGE94442.1"/>
    <property type="molecule type" value="Genomic_DNA"/>
</dbReference>
<organism evidence="2 3">
    <name type="scientific">Citrobacter amalonaticus Y19</name>
    <dbReference type="NCBI Taxonomy" id="1261127"/>
    <lineage>
        <taxon>Bacteria</taxon>
        <taxon>Pseudomonadati</taxon>
        <taxon>Pseudomonadota</taxon>
        <taxon>Gammaproteobacteria</taxon>
        <taxon>Enterobacterales</taxon>
        <taxon>Enterobacteriaceae</taxon>
        <taxon>Citrobacter</taxon>
    </lineage>
</organism>
<dbReference type="InterPro" id="IPR041687">
    <property type="entry name" value="HTH_46"/>
</dbReference>
<dbReference type="Gene3D" id="2.60.120.10">
    <property type="entry name" value="Jelly Rolls"/>
    <property type="match status" value="1"/>
</dbReference>
<evidence type="ECO:0000313" key="2">
    <source>
        <dbReference type="EMBL" id="AGE94442.1"/>
    </source>
</evidence>
<gene>
    <name evidence="2" type="ORF">F384_07945</name>
</gene>
<dbReference type="InterPro" id="IPR018490">
    <property type="entry name" value="cNMP-bd_dom_sf"/>
</dbReference>
<name>M1JGM9_CITAM</name>
<dbReference type="OrthoDB" id="6625231at2"/>
<dbReference type="Pfam" id="PF15977">
    <property type="entry name" value="HTH_46"/>
    <property type="match status" value="1"/>
</dbReference>
<dbReference type="RefSeq" id="WP_046481004.1">
    <property type="nucleotide sequence ID" value="NZ_CP011132.1"/>
</dbReference>
<dbReference type="AlphaFoldDB" id="M1JGM9"/>